<dbReference type="InterPro" id="IPR036291">
    <property type="entry name" value="NAD(P)-bd_dom_sf"/>
</dbReference>
<comment type="similarity">
    <text evidence="1">Belongs to the short-chain dehydrogenases/reductases (SDR) family.</text>
</comment>
<evidence type="ECO:0000313" key="3">
    <source>
        <dbReference type="EMBL" id="MCW2309037.1"/>
    </source>
</evidence>
<evidence type="ECO:0000256" key="1">
    <source>
        <dbReference type="ARBA" id="ARBA00006484"/>
    </source>
</evidence>
<accession>A0ABT3HF72</accession>
<dbReference type="Gene3D" id="3.40.50.720">
    <property type="entry name" value="NAD(P)-binding Rossmann-like Domain"/>
    <property type="match status" value="1"/>
</dbReference>
<evidence type="ECO:0000256" key="2">
    <source>
        <dbReference type="ARBA" id="ARBA00023002"/>
    </source>
</evidence>
<evidence type="ECO:0000313" key="4">
    <source>
        <dbReference type="Proteomes" id="UP001209755"/>
    </source>
</evidence>
<organism evidence="3 4">
    <name type="scientific">Rhodobium gokarnense</name>
    <dbReference type="NCBI Taxonomy" id="364296"/>
    <lineage>
        <taxon>Bacteria</taxon>
        <taxon>Pseudomonadati</taxon>
        <taxon>Pseudomonadota</taxon>
        <taxon>Alphaproteobacteria</taxon>
        <taxon>Hyphomicrobiales</taxon>
        <taxon>Rhodobiaceae</taxon>
        <taxon>Rhodobium</taxon>
    </lineage>
</organism>
<dbReference type="PRINTS" id="PR00081">
    <property type="entry name" value="GDHRDH"/>
</dbReference>
<dbReference type="PANTHER" id="PTHR24320:SF274">
    <property type="entry name" value="CHAIN DEHYDROGENASE, PUTATIVE (AFU_ORTHOLOGUE AFUA_4G00440)-RELATED"/>
    <property type="match status" value="1"/>
</dbReference>
<gene>
    <name evidence="3" type="ORF">M2319_003388</name>
</gene>
<dbReference type="PANTHER" id="PTHR24320">
    <property type="entry name" value="RETINOL DEHYDROGENASE"/>
    <property type="match status" value="1"/>
</dbReference>
<dbReference type="RefSeq" id="WP_264602629.1">
    <property type="nucleotide sequence ID" value="NZ_JAOQNS010000010.1"/>
</dbReference>
<keyword evidence="4" id="KW-1185">Reference proteome</keyword>
<comment type="caution">
    <text evidence="3">The sequence shown here is derived from an EMBL/GenBank/DDBJ whole genome shotgun (WGS) entry which is preliminary data.</text>
</comment>
<reference evidence="4" key="1">
    <citation type="submission" date="2023-07" db="EMBL/GenBank/DDBJ databases">
        <title>Genome sequencing of Purple Non-Sulfur Bacteria from various extreme environments.</title>
        <authorList>
            <person name="Mayer M."/>
        </authorList>
    </citation>
    <scope>NUCLEOTIDE SEQUENCE [LARGE SCALE GENOMIC DNA]</scope>
    <source>
        <strain evidence="4">DSM 17935</strain>
    </source>
</reference>
<dbReference type="Proteomes" id="UP001209755">
    <property type="component" value="Unassembled WGS sequence"/>
</dbReference>
<sequence length="259" mass="27550">MARIFITGSSTGLGLKAGQLLAEKGHDVVLHARNEAREADARQALPEAEAIVIGDLETLAGAKGVGEAVNALGRFDAVIHNAGVYDRTFLETADGLPRMFAVNVLAPYILTAMIARPKRLVYLSSSMHSVPAHLDDPFWKTRRFNGTAAYSESKLHDTLLAFAVARLWPDVFSNAVDPGWVPTNMGGKSAPDSLADGAATQAALAAPEAGSPLADVTGEYLCKLTVRTPDRQSRDMGLQDRLVEICEGLSGLRLEPSAS</sequence>
<dbReference type="SUPFAM" id="SSF51735">
    <property type="entry name" value="NAD(P)-binding Rossmann-fold domains"/>
    <property type="match status" value="1"/>
</dbReference>
<dbReference type="EMBL" id="JAOQNS010000010">
    <property type="protein sequence ID" value="MCW2309037.1"/>
    <property type="molecule type" value="Genomic_DNA"/>
</dbReference>
<dbReference type="InterPro" id="IPR002347">
    <property type="entry name" value="SDR_fam"/>
</dbReference>
<protein>
    <submittedName>
        <fullName evidence="3">NAD(P)-dependent dehydrogenase (Short-subunit alcohol dehydrogenase family)</fullName>
    </submittedName>
</protein>
<keyword evidence="2" id="KW-0560">Oxidoreductase</keyword>
<proteinExistence type="inferred from homology"/>
<name>A0ABT3HF72_9HYPH</name>
<dbReference type="Pfam" id="PF00106">
    <property type="entry name" value="adh_short"/>
    <property type="match status" value="1"/>
</dbReference>